<gene>
    <name evidence="2" type="ORF">ENM28_02600</name>
</gene>
<dbReference type="GO" id="GO:0016787">
    <property type="term" value="F:hydrolase activity"/>
    <property type="evidence" value="ECO:0007669"/>
    <property type="project" value="InterPro"/>
</dbReference>
<organism evidence="2">
    <name type="scientific">Thermus caliditerrae</name>
    <dbReference type="NCBI Taxonomy" id="1330700"/>
    <lineage>
        <taxon>Bacteria</taxon>
        <taxon>Thermotogati</taxon>
        <taxon>Deinococcota</taxon>
        <taxon>Deinococci</taxon>
        <taxon>Thermales</taxon>
        <taxon>Thermaceae</taxon>
        <taxon>Thermus</taxon>
    </lineage>
</organism>
<accession>A0A7C5VF50</accession>
<dbReference type="PROSITE" id="PS51192">
    <property type="entry name" value="HELICASE_ATP_BIND_1"/>
    <property type="match status" value="1"/>
</dbReference>
<dbReference type="EMBL" id="DRXE01000093">
    <property type="protein sequence ID" value="HHM67605.1"/>
    <property type="molecule type" value="Genomic_DNA"/>
</dbReference>
<keyword evidence="2" id="KW-0255">Endonuclease</keyword>
<dbReference type="InterPro" id="IPR014001">
    <property type="entry name" value="Helicase_ATP-bd"/>
</dbReference>
<sequence>MRERSVQLILEGSRLRLRSRYDEGVIAAAKACQGRWDPGAREWVLPLLRWPRLRRELPEGVAVEGSLEAESALRTLWRRAARRVREADGNLLPEQREDLRRALGALARSLKGLGPKGFLLANGTGTGKTFVYAAFAQVVRSLGLEVLVVVPNEEIARQAREVLAAFGAEGVELTTYGRLEPEAGQGRVLILDEAHLAKRAFASDRGKKSWFAAQRSLFTLYATATPFDRPWESRYLLEPTGFVAKDGFDALMRRFRVYTREGFGGNKEYYFAGEVEDLAAFHRLLKGRGFMVRRAFRPPEGMVAHEVAFLEIPKEDRTFLAEVRKRLKEAARQALPEDRGLVMAHRTFLSRAILERSKLRAALPLVEGLLEEGWHVLLFVQYRGEKALDLSTPEAVEALMDEAEERGVKVLHHYLAPALRGLRFHLPSPLEVVAERFAHLGEALAFFTGAQTEAQLKEVKRRWDEGGVRLLLATAAKGGTGLSFHDLTGKRPTAQVVLTLPWTATQMDQILGRVVRVGMRSPVRILFPAAPVPFERKLAQTVAASLHTLGHAVRGGEGVVPERVVQAFLHDLASVDPEGFQRLLEEEEYERSFLF</sequence>
<dbReference type="Gene3D" id="3.40.50.300">
    <property type="entry name" value="P-loop containing nucleotide triphosphate hydrolases"/>
    <property type="match status" value="2"/>
</dbReference>
<dbReference type="GO" id="GO:0004519">
    <property type="term" value="F:endonuclease activity"/>
    <property type="evidence" value="ECO:0007669"/>
    <property type="project" value="UniProtKB-KW"/>
</dbReference>
<evidence type="ECO:0000259" key="1">
    <source>
        <dbReference type="PROSITE" id="PS51192"/>
    </source>
</evidence>
<dbReference type="InterPro" id="IPR006935">
    <property type="entry name" value="Helicase/UvrB_N"/>
</dbReference>
<protein>
    <submittedName>
        <fullName evidence="2">Type III restriction endonuclease subunit R</fullName>
    </submittedName>
</protein>
<dbReference type="Pfam" id="PF04851">
    <property type="entry name" value="ResIII"/>
    <property type="match status" value="1"/>
</dbReference>
<dbReference type="GO" id="GO:0005524">
    <property type="term" value="F:ATP binding"/>
    <property type="evidence" value="ECO:0007669"/>
    <property type="project" value="InterPro"/>
</dbReference>
<evidence type="ECO:0000313" key="2">
    <source>
        <dbReference type="EMBL" id="HHM67605.1"/>
    </source>
</evidence>
<keyword evidence="2" id="KW-0378">Hydrolase</keyword>
<dbReference type="InterPro" id="IPR027417">
    <property type="entry name" value="P-loop_NTPase"/>
</dbReference>
<name>A0A7C5VF50_9DEIN</name>
<keyword evidence="2" id="KW-0540">Nuclease</keyword>
<reference evidence="2" key="1">
    <citation type="journal article" date="2020" name="mSystems">
        <title>Genome- and Community-Level Interaction Insights into Carbon Utilization and Element Cycling Functions of Hydrothermarchaeota in Hydrothermal Sediment.</title>
        <authorList>
            <person name="Zhou Z."/>
            <person name="Liu Y."/>
            <person name="Xu W."/>
            <person name="Pan J."/>
            <person name="Luo Z.H."/>
            <person name="Li M."/>
        </authorList>
    </citation>
    <scope>NUCLEOTIDE SEQUENCE [LARGE SCALE GENOMIC DNA]</scope>
    <source>
        <strain evidence="2">SpSt-1071</strain>
    </source>
</reference>
<comment type="caution">
    <text evidence="2">The sequence shown here is derived from an EMBL/GenBank/DDBJ whole genome shotgun (WGS) entry which is preliminary data.</text>
</comment>
<proteinExistence type="predicted"/>
<feature type="domain" description="Helicase ATP-binding" evidence="1">
    <location>
        <begin position="109"/>
        <end position="244"/>
    </location>
</feature>
<dbReference type="GO" id="GO:0003677">
    <property type="term" value="F:DNA binding"/>
    <property type="evidence" value="ECO:0007669"/>
    <property type="project" value="InterPro"/>
</dbReference>
<dbReference type="SUPFAM" id="SSF52540">
    <property type="entry name" value="P-loop containing nucleoside triphosphate hydrolases"/>
    <property type="match status" value="1"/>
</dbReference>
<dbReference type="AlphaFoldDB" id="A0A7C5VF50"/>
<dbReference type="SMART" id="SM00487">
    <property type="entry name" value="DEXDc"/>
    <property type="match status" value="1"/>
</dbReference>